<dbReference type="InterPro" id="IPR019614">
    <property type="entry name" value="SAM-dep_methyl-trfase"/>
</dbReference>
<dbReference type="InterPro" id="IPR015947">
    <property type="entry name" value="PUA-like_sf"/>
</dbReference>
<evidence type="ECO:0000313" key="6">
    <source>
        <dbReference type="EMBL" id="KZU01302.1"/>
    </source>
</evidence>
<name>A0A0G9F8G0_LACPN</name>
<dbReference type="Pfam" id="PF10672">
    <property type="entry name" value="Methyltrans_SAM"/>
    <property type="match status" value="1"/>
</dbReference>
<evidence type="ECO:0000313" key="7">
    <source>
        <dbReference type="EMBL" id="KZV01868.1"/>
    </source>
</evidence>
<dbReference type="EMBL" id="LUWI01000041">
    <property type="protein sequence ID" value="KZU01302.1"/>
    <property type="molecule type" value="Genomic_DNA"/>
</dbReference>
<dbReference type="PATRIC" id="fig|1590.142.peg.2292"/>
<dbReference type="Proteomes" id="UP000076872">
    <property type="component" value="Unassembled WGS sequence"/>
</dbReference>
<evidence type="ECO:0000256" key="1">
    <source>
        <dbReference type="ARBA" id="ARBA00022603"/>
    </source>
</evidence>
<dbReference type="GeneID" id="89669798"/>
<reference evidence="10 11" key="1">
    <citation type="submission" date="2016-03" db="EMBL/GenBank/DDBJ databases">
        <title>Comparative genomics of 54 Lactobacillus plantarum strains reveals genomic uncoupling from niche constraints.</title>
        <authorList>
            <person name="Martino M.E."/>
        </authorList>
    </citation>
    <scope>NUCLEOTIDE SEQUENCE [LARGE SCALE GENOMIC DNA]</scope>
    <source>
        <strain evidence="7 10">NAB2</strain>
        <strain evidence="6 11">Nizo2260</strain>
    </source>
</reference>
<dbReference type="EMBL" id="MCOL01000001">
    <property type="protein sequence ID" value="ODO62294.1"/>
    <property type="molecule type" value="Genomic_DNA"/>
</dbReference>
<dbReference type="Proteomes" id="UP000094892">
    <property type="component" value="Unassembled WGS sequence"/>
</dbReference>
<evidence type="ECO:0000259" key="5">
    <source>
        <dbReference type="Pfam" id="PF17785"/>
    </source>
</evidence>
<evidence type="ECO:0000259" key="4">
    <source>
        <dbReference type="Pfam" id="PF10672"/>
    </source>
</evidence>
<reference evidence="9 13" key="3">
    <citation type="submission" date="2020-12" db="EMBL/GenBank/DDBJ databases">
        <title>Whole genome sequencing of Lactobacillus plantarum PC518.</title>
        <authorList>
            <person name="Guo Q."/>
        </authorList>
    </citation>
    <scope>NUCLEOTIDE SEQUENCE [LARGE SCALE GENOMIC DNA]</scope>
    <source>
        <strain evidence="9 13">PC518</strain>
    </source>
</reference>
<gene>
    <name evidence="8" type="primary">rlmI</name>
    <name evidence="9" type="ORF">JH395_04710</name>
    <name evidence="8" type="ORF">LPJSA22_02308</name>
    <name evidence="7" type="ORF">NAB2_2488</name>
    <name evidence="6" type="ORF">Nizo2260_3026</name>
</gene>
<dbReference type="SUPFAM" id="SSF88697">
    <property type="entry name" value="PUA domain-like"/>
    <property type="match status" value="1"/>
</dbReference>
<dbReference type="Gene3D" id="3.30.750.80">
    <property type="entry name" value="RNA methyltransferase domain (HRMD) like"/>
    <property type="match status" value="1"/>
</dbReference>
<keyword evidence="1 8" id="KW-0489">Methyltransferase</keyword>
<dbReference type="AlphaFoldDB" id="A0A0G9F8G0"/>
<feature type="domain" description="S-adenosylmethionine-dependent methyltransferase" evidence="4">
    <location>
        <begin position="178"/>
        <end position="335"/>
    </location>
</feature>
<evidence type="ECO:0000313" key="8">
    <source>
        <dbReference type="EMBL" id="ODO62294.1"/>
    </source>
</evidence>
<dbReference type="EC" id="2.1.1.191" evidence="8"/>
<protein>
    <submittedName>
        <fullName evidence="8">23S rRNA (Cytosine(1962)-C(5))-methyltransferase</fullName>
        <ecNumber evidence="8">2.1.1.191</ecNumber>
    </submittedName>
    <submittedName>
        <fullName evidence="9">Class I SAM-dependent rRNA methyltransferase</fullName>
    </submittedName>
    <submittedName>
        <fullName evidence="6">LSU methyltransferase</fullName>
    </submittedName>
</protein>
<evidence type="ECO:0000313" key="10">
    <source>
        <dbReference type="Proteomes" id="UP000076872"/>
    </source>
</evidence>
<organism evidence="8 12">
    <name type="scientific">Lactiplantibacillus plantarum</name>
    <name type="common">Lactobacillus plantarum</name>
    <dbReference type="NCBI Taxonomy" id="1590"/>
    <lineage>
        <taxon>Bacteria</taxon>
        <taxon>Bacillati</taxon>
        <taxon>Bacillota</taxon>
        <taxon>Bacilli</taxon>
        <taxon>Lactobacillales</taxon>
        <taxon>Lactobacillaceae</taxon>
        <taxon>Lactiplantibacillus</taxon>
    </lineage>
</organism>
<dbReference type="Gene3D" id="3.40.50.150">
    <property type="entry name" value="Vaccinia Virus protein VP39"/>
    <property type="match status" value="1"/>
</dbReference>
<evidence type="ECO:0000313" key="9">
    <source>
        <dbReference type="EMBL" id="QQM61864.1"/>
    </source>
</evidence>
<dbReference type="InterPro" id="IPR036974">
    <property type="entry name" value="PUA_sf"/>
</dbReference>
<dbReference type="InterPro" id="IPR029063">
    <property type="entry name" value="SAM-dependent_MTases_sf"/>
</dbReference>
<dbReference type="GO" id="GO:0032259">
    <property type="term" value="P:methylation"/>
    <property type="evidence" value="ECO:0007669"/>
    <property type="project" value="UniProtKB-KW"/>
</dbReference>
<dbReference type="Proteomes" id="UP000595466">
    <property type="component" value="Chromosome"/>
</dbReference>
<dbReference type="GO" id="GO:0008168">
    <property type="term" value="F:methyltransferase activity"/>
    <property type="evidence" value="ECO:0007669"/>
    <property type="project" value="UniProtKB-KW"/>
</dbReference>
<reference evidence="8 12" key="2">
    <citation type="submission" date="2016-08" db="EMBL/GenBank/DDBJ databases">
        <title>Genome sequencing of Lactobacillus plantarum JSA22, isolated from fermented soybean paste.</title>
        <authorList>
            <person name="Choi H.S."/>
        </authorList>
    </citation>
    <scope>NUCLEOTIDE SEQUENCE [LARGE SCALE GENOMIC DNA]</scope>
    <source>
        <strain evidence="8 12">JSA22</strain>
    </source>
</reference>
<proteinExistence type="predicted"/>
<dbReference type="PANTHER" id="PTHR43042">
    <property type="entry name" value="SAM-DEPENDENT METHYLTRANSFERASE"/>
    <property type="match status" value="1"/>
</dbReference>
<accession>A0A0G9F8G0</accession>
<feature type="domain" description="RlmI-like PUA" evidence="5">
    <location>
        <begin position="4"/>
        <end position="65"/>
    </location>
</feature>
<evidence type="ECO:0000256" key="3">
    <source>
        <dbReference type="ARBA" id="ARBA00022691"/>
    </source>
</evidence>
<dbReference type="InterPro" id="IPR041532">
    <property type="entry name" value="RlmI-like_PUA"/>
</dbReference>
<evidence type="ECO:0000256" key="2">
    <source>
        <dbReference type="ARBA" id="ARBA00022679"/>
    </source>
</evidence>
<keyword evidence="3" id="KW-0949">S-adenosyl-L-methionine</keyword>
<evidence type="ECO:0000313" key="13">
    <source>
        <dbReference type="Proteomes" id="UP000595466"/>
    </source>
</evidence>
<dbReference type="EMBL" id="CP066817">
    <property type="protein sequence ID" value="QQM61864.1"/>
    <property type="molecule type" value="Genomic_DNA"/>
</dbReference>
<dbReference type="RefSeq" id="WP_003642757.1">
    <property type="nucleotide sequence ID" value="NZ_AP028145.1"/>
</dbReference>
<sequence>MQRVQITGNSQRKVKDGYPLLVQDDLKDPSMKLTDGSFVALMASSQFMGYALIAKHRRQLGWVLSLDESETPTTDYFRKLFKQALVRRATSMDPQLPQRVFNADGDGLGGLTIDRYQDYYVFTWYAQGVYQQREMIYAAFEAATEHQFKGIYAKLRFNVEEANLKSQLVTGEAAPEPLLVTEGAVTYPLHLADDLTTGLLLDMRPIREWLAGAELQGKTVLNLFSQENGVTAAAAVAGAAKTISIETSKKGAKETADQLAVNNIDPDKQEIRAIEVNSYLDYAQKHRLSYDVVVVTAPTFARVKKQKFQVATDLTDLLTATLPVVRRDGQLVIATTANNFSMKKFKAAVTAAFVGSDRHFTLSETFRLPADFVTRKAYLASNYLKVLVLTLDK</sequence>
<evidence type="ECO:0000313" key="12">
    <source>
        <dbReference type="Proteomes" id="UP000094892"/>
    </source>
</evidence>
<dbReference type="CDD" id="cd11572">
    <property type="entry name" value="RlmI_M_like"/>
    <property type="match status" value="1"/>
</dbReference>
<dbReference type="Gene3D" id="2.30.130.10">
    <property type="entry name" value="PUA domain"/>
    <property type="match status" value="1"/>
</dbReference>
<dbReference type="EMBL" id="LUXO01000033">
    <property type="protein sequence ID" value="KZV01868.1"/>
    <property type="molecule type" value="Genomic_DNA"/>
</dbReference>
<dbReference type="Proteomes" id="UP000076989">
    <property type="component" value="Unassembled WGS sequence"/>
</dbReference>
<dbReference type="GO" id="GO:0003723">
    <property type="term" value="F:RNA binding"/>
    <property type="evidence" value="ECO:0007669"/>
    <property type="project" value="InterPro"/>
</dbReference>
<dbReference type="Pfam" id="PF17785">
    <property type="entry name" value="PUA_3"/>
    <property type="match status" value="1"/>
</dbReference>
<dbReference type="SUPFAM" id="SSF53335">
    <property type="entry name" value="S-adenosyl-L-methionine-dependent methyltransferases"/>
    <property type="match status" value="1"/>
</dbReference>
<evidence type="ECO:0000313" key="11">
    <source>
        <dbReference type="Proteomes" id="UP000076989"/>
    </source>
</evidence>
<keyword evidence="2 8" id="KW-0808">Transferase</keyword>
<dbReference type="PANTHER" id="PTHR43042:SF3">
    <property type="entry name" value="RIBOSOMAL RNA LARGE SUBUNIT METHYLTRANSFERASE YWBD-RELATED"/>
    <property type="match status" value="1"/>
</dbReference>